<dbReference type="AlphaFoldDB" id="A0A7S0XBP0"/>
<dbReference type="PANTHER" id="PTHR18934:SF145">
    <property type="entry name" value="ATP-DEPENDENT RNA HELICASE DHX57-RELATED"/>
    <property type="match status" value="1"/>
</dbReference>
<dbReference type="Pfam" id="PF26026">
    <property type="entry name" value="RNA_hel_CTD"/>
    <property type="match status" value="1"/>
</dbReference>
<protein>
    <recommendedName>
        <fullName evidence="7">DEAD-box helicase OB fold domain-containing protein</fullName>
    </recommendedName>
</protein>
<gene>
    <name evidence="6" type="ORF">MANT1106_LOCUS16298</name>
</gene>
<dbReference type="InterPro" id="IPR059023">
    <property type="entry name" value="RNA_hel_CTD"/>
</dbReference>
<dbReference type="GO" id="GO:0004386">
    <property type="term" value="F:helicase activity"/>
    <property type="evidence" value="ECO:0007669"/>
    <property type="project" value="UniProtKB-KW"/>
</dbReference>
<feature type="signal peptide" evidence="3">
    <location>
        <begin position="1"/>
        <end position="18"/>
    </location>
</feature>
<evidence type="ECO:0000259" key="4">
    <source>
        <dbReference type="Pfam" id="PF07717"/>
    </source>
</evidence>
<keyword evidence="2" id="KW-0547">Nucleotide-binding</keyword>
<evidence type="ECO:0000256" key="2">
    <source>
        <dbReference type="ARBA" id="ARBA00022806"/>
    </source>
</evidence>
<keyword evidence="2" id="KW-0067">ATP-binding</keyword>
<evidence type="ECO:0008006" key="7">
    <source>
        <dbReference type="Google" id="ProtNLM"/>
    </source>
</evidence>
<keyword evidence="2" id="KW-0347">Helicase</keyword>
<dbReference type="Pfam" id="PF21010">
    <property type="entry name" value="HA2_C"/>
    <property type="match status" value="1"/>
</dbReference>
<feature type="domain" description="DEAD-box helicase OB fold" evidence="4">
    <location>
        <begin position="133"/>
        <end position="231"/>
    </location>
</feature>
<feature type="domain" description="RNA helicase C-terminal" evidence="5">
    <location>
        <begin position="241"/>
        <end position="300"/>
    </location>
</feature>
<dbReference type="GO" id="GO:0003723">
    <property type="term" value="F:RNA binding"/>
    <property type="evidence" value="ECO:0007669"/>
    <property type="project" value="TreeGrafter"/>
</dbReference>
<keyword evidence="1" id="KW-0378">Hydrolase</keyword>
<accession>A0A7S0XBP0</accession>
<sequence length="304" mass="33057">MLLFGALLGCLDPILTIAAAMSGRPLFVSPKDAKAEADAAKRRLSAPGKSDHLTMAGAYSAWWRAGHGGAQRRFCEENFLSQQALEGVQASRLDYAAVLADMGFVPSSYLGNMRRTGAGGGDADRNATTGRVVKAALVAGFYPQVVRVQHPETRFVQTAGGTVEKEGEGRKMKYFCRDIGRVFMHPSSVNLQVGKYESPWLVYSERVETARVYVRDNTMVGAYALLLFGGELSVDHERGRLTMDGWAEFNAPARIGVLVREMRGAVDRLLDQHIDKPVGEGEETSLSSSPVVRALLELLATEGF</sequence>
<dbReference type="EMBL" id="HBFC01026960">
    <property type="protein sequence ID" value="CAD8714465.1"/>
    <property type="molecule type" value="Transcribed_RNA"/>
</dbReference>
<organism evidence="6">
    <name type="scientific">Mantoniella antarctica</name>
    <dbReference type="NCBI Taxonomy" id="81844"/>
    <lineage>
        <taxon>Eukaryota</taxon>
        <taxon>Viridiplantae</taxon>
        <taxon>Chlorophyta</taxon>
        <taxon>Mamiellophyceae</taxon>
        <taxon>Mamiellales</taxon>
        <taxon>Mamiellaceae</taxon>
        <taxon>Mantoniella</taxon>
    </lineage>
</organism>
<name>A0A7S0XBP0_9CHLO</name>
<evidence type="ECO:0000256" key="1">
    <source>
        <dbReference type="ARBA" id="ARBA00022801"/>
    </source>
</evidence>
<reference evidence="6" key="1">
    <citation type="submission" date="2021-01" db="EMBL/GenBank/DDBJ databases">
        <authorList>
            <person name="Corre E."/>
            <person name="Pelletier E."/>
            <person name="Niang G."/>
            <person name="Scheremetjew M."/>
            <person name="Finn R."/>
            <person name="Kale V."/>
            <person name="Holt S."/>
            <person name="Cochrane G."/>
            <person name="Meng A."/>
            <person name="Brown T."/>
            <person name="Cohen L."/>
        </authorList>
    </citation>
    <scope>NUCLEOTIDE SEQUENCE</scope>
    <source>
        <strain evidence="6">SL-175</strain>
    </source>
</reference>
<evidence type="ECO:0000259" key="5">
    <source>
        <dbReference type="Pfam" id="PF26026"/>
    </source>
</evidence>
<dbReference type="Pfam" id="PF07717">
    <property type="entry name" value="OB_NTP_bind"/>
    <property type="match status" value="1"/>
</dbReference>
<dbReference type="PANTHER" id="PTHR18934">
    <property type="entry name" value="ATP-DEPENDENT RNA HELICASE"/>
    <property type="match status" value="1"/>
</dbReference>
<proteinExistence type="predicted"/>
<evidence type="ECO:0000313" key="6">
    <source>
        <dbReference type="EMBL" id="CAD8714465.1"/>
    </source>
</evidence>
<evidence type="ECO:0000256" key="3">
    <source>
        <dbReference type="SAM" id="SignalP"/>
    </source>
</evidence>
<dbReference type="InterPro" id="IPR011709">
    <property type="entry name" value="DEAD-box_helicase_OB_fold"/>
</dbReference>
<feature type="chain" id="PRO_5031287235" description="DEAD-box helicase OB fold domain-containing protein" evidence="3">
    <location>
        <begin position="19"/>
        <end position="304"/>
    </location>
</feature>
<keyword evidence="3" id="KW-0732">Signal</keyword>